<name>A3IZ82_9CHRO</name>
<keyword evidence="2" id="KW-0830">Ubiquinone</keyword>
<keyword evidence="3" id="KW-1185">Reference proteome</keyword>
<proteinExistence type="predicted"/>
<protein>
    <submittedName>
        <fullName evidence="2">Methylase involved in ubiquinone/menaquinone biosynthesis-like protein</fullName>
    </submittedName>
</protein>
<dbReference type="GO" id="GO:0008168">
    <property type="term" value="F:methyltransferase activity"/>
    <property type="evidence" value="ECO:0007669"/>
    <property type="project" value="UniProtKB-KW"/>
</dbReference>
<dbReference type="CDD" id="cd02440">
    <property type="entry name" value="AdoMet_MTases"/>
    <property type="match status" value="1"/>
</dbReference>
<reference evidence="2 3" key="1">
    <citation type="submission" date="2007-03" db="EMBL/GenBank/DDBJ databases">
        <authorList>
            <person name="Stal L."/>
            <person name="Ferriera S."/>
            <person name="Johnson J."/>
            <person name="Kravitz S."/>
            <person name="Beeson K."/>
            <person name="Sutton G."/>
            <person name="Rogers Y.-H."/>
            <person name="Friedman R."/>
            <person name="Frazier M."/>
            <person name="Venter J.C."/>
        </authorList>
    </citation>
    <scope>NUCLEOTIDE SEQUENCE [LARGE SCALE GENOMIC DNA]</scope>
    <source>
        <strain evidence="2 3">CCY0110</strain>
    </source>
</reference>
<evidence type="ECO:0000313" key="2">
    <source>
        <dbReference type="EMBL" id="EAZ88222.1"/>
    </source>
</evidence>
<comment type="caution">
    <text evidence="2">The sequence shown here is derived from an EMBL/GenBank/DDBJ whole genome shotgun (WGS) entry which is preliminary data.</text>
</comment>
<sequence length="269" mass="31787">MSKIESNMINDKNLQTYSTSDVVNYYQYLQQLQPAEETIIKLLKNKLSNMKMLDLGVGGGRTIQHFFPLVKEYIGVDYSVDMIKACQQRLSQSYPSIKLMVGDARNLSQFDDNYFDFILFSFNGIDYISHEDRLKGLQEIKRVGKSGGYFFFSSHNLQAIEKLFNWRCHFSLNPFKTYVNLVMFAFLRGFNSSINYPTIKQKNYAILRDESHNFRLRTYYIRASEQIKQLEPLFTDIKVFSWKTGLQLTTKQDMIFCNDMWLYYLCRIK</sequence>
<dbReference type="InterPro" id="IPR029063">
    <property type="entry name" value="SAM-dependent_MTases_sf"/>
</dbReference>
<keyword evidence="2" id="KW-0808">Transferase</keyword>
<dbReference type="SUPFAM" id="SSF53335">
    <property type="entry name" value="S-adenosyl-L-methionine-dependent methyltransferases"/>
    <property type="match status" value="1"/>
</dbReference>
<feature type="domain" description="Methyltransferase" evidence="1">
    <location>
        <begin position="53"/>
        <end position="148"/>
    </location>
</feature>
<evidence type="ECO:0000313" key="3">
    <source>
        <dbReference type="Proteomes" id="UP000003781"/>
    </source>
</evidence>
<dbReference type="RefSeq" id="WP_008278700.1">
    <property type="nucleotide sequence ID" value="NZ_AAXW01000096.1"/>
</dbReference>
<dbReference type="PANTHER" id="PTHR42912">
    <property type="entry name" value="METHYLTRANSFERASE"/>
    <property type="match status" value="1"/>
</dbReference>
<dbReference type="Proteomes" id="UP000003781">
    <property type="component" value="Unassembled WGS sequence"/>
</dbReference>
<accession>A3IZ82</accession>
<dbReference type="EMBL" id="AAXW01000096">
    <property type="protein sequence ID" value="EAZ88222.1"/>
    <property type="molecule type" value="Genomic_DNA"/>
</dbReference>
<dbReference type="Pfam" id="PF13649">
    <property type="entry name" value="Methyltransf_25"/>
    <property type="match status" value="1"/>
</dbReference>
<organism evidence="2 3">
    <name type="scientific">Crocosphaera chwakensis CCY0110</name>
    <dbReference type="NCBI Taxonomy" id="391612"/>
    <lineage>
        <taxon>Bacteria</taxon>
        <taxon>Bacillati</taxon>
        <taxon>Cyanobacteriota</taxon>
        <taxon>Cyanophyceae</taxon>
        <taxon>Oscillatoriophycideae</taxon>
        <taxon>Chroococcales</taxon>
        <taxon>Aphanothecaceae</taxon>
        <taxon>Crocosphaera</taxon>
        <taxon>Crocosphaera chwakensis</taxon>
    </lineage>
</organism>
<gene>
    <name evidence="2" type="ORF">CY0110_06894</name>
</gene>
<keyword evidence="2" id="KW-0489">Methyltransferase</keyword>
<dbReference type="Gene3D" id="3.40.50.150">
    <property type="entry name" value="Vaccinia Virus protein VP39"/>
    <property type="match status" value="1"/>
</dbReference>
<dbReference type="InterPro" id="IPR041698">
    <property type="entry name" value="Methyltransf_25"/>
</dbReference>
<evidence type="ECO:0000259" key="1">
    <source>
        <dbReference type="Pfam" id="PF13649"/>
    </source>
</evidence>
<dbReference type="eggNOG" id="COG2226">
    <property type="taxonomic scope" value="Bacteria"/>
</dbReference>
<dbReference type="InterPro" id="IPR050508">
    <property type="entry name" value="Methyltransf_Superfamily"/>
</dbReference>
<dbReference type="AlphaFoldDB" id="A3IZ82"/>
<dbReference type="GO" id="GO:0032259">
    <property type="term" value="P:methylation"/>
    <property type="evidence" value="ECO:0007669"/>
    <property type="project" value="UniProtKB-KW"/>
</dbReference>